<dbReference type="InterPro" id="IPR050807">
    <property type="entry name" value="TransReg_Diox_bact_type"/>
</dbReference>
<dbReference type="InterPro" id="IPR001387">
    <property type="entry name" value="Cro/C1-type_HTH"/>
</dbReference>
<accession>A0ABP8JHF4</accession>
<dbReference type="CDD" id="cd00093">
    <property type="entry name" value="HTH_XRE"/>
    <property type="match status" value="1"/>
</dbReference>
<dbReference type="RefSeq" id="WP_344994389.1">
    <property type="nucleotide sequence ID" value="NZ_BAABFR010000024.1"/>
</dbReference>
<dbReference type="PANTHER" id="PTHR46797:SF1">
    <property type="entry name" value="METHYLPHOSPHONATE SYNTHASE"/>
    <property type="match status" value="1"/>
</dbReference>
<evidence type="ECO:0000256" key="1">
    <source>
        <dbReference type="ARBA" id="ARBA00023125"/>
    </source>
</evidence>
<evidence type="ECO:0000259" key="2">
    <source>
        <dbReference type="PROSITE" id="PS50943"/>
    </source>
</evidence>
<comment type="caution">
    <text evidence="3">The sequence shown here is derived from an EMBL/GenBank/DDBJ whole genome shotgun (WGS) entry which is preliminary data.</text>
</comment>
<dbReference type="SMART" id="SM00530">
    <property type="entry name" value="HTH_XRE"/>
    <property type="match status" value="1"/>
</dbReference>
<protein>
    <recommendedName>
        <fullName evidence="2">HTH cro/C1-type domain-containing protein</fullName>
    </recommendedName>
</protein>
<dbReference type="PROSITE" id="PS50943">
    <property type="entry name" value="HTH_CROC1"/>
    <property type="match status" value="1"/>
</dbReference>
<dbReference type="Pfam" id="PF13560">
    <property type="entry name" value="HTH_31"/>
    <property type="match status" value="1"/>
</dbReference>
<dbReference type="InterPro" id="IPR010982">
    <property type="entry name" value="Lambda_DNA-bd_dom_sf"/>
</dbReference>
<proteinExistence type="predicted"/>
<reference evidence="4" key="1">
    <citation type="journal article" date="2019" name="Int. J. Syst. Evol. Microbiol.">
        <title>The Global Catalogue of Microorganisms (GCM) 10K type strain sequencing project: providing services to taxonomists for standard genome sequencing and annotation.</title>
        <authorList>
            <consortium name="The Broad Institute Genomics Platform"/>
            <consortium name="The Broad Institute Genome Sequencing Center for Infectious Disease"/>
            <person name="Wu L."/>
            <person name="Ma J."/>
        </authorList>
    </citation>
    <scope>NUCLEOTIDE SEQUENCE [LARGE SCALE GENOMIC DNA]</scope>
    <source>
        <strain evidence="4">JCM 17688</strain>
    </source>
</reference>
<dbReference type="PANTHER" id="PTHR46797">
    <property type="entry name" value="HTH-TYPE TRANSCRIPTIONAL REGULATOR"/>
    <property type="match status" value="1"/>
</dbReference>
<keyword evidence="4" id="KW-1185">Reference proteome</keyword>
<keyword evidence="1" id="KW-0238">DNA-binding</keyword>
<sequence length="117" mass="12751">MTDADDSPLDDLGTYLRAQRQIAQVSLRALARMTNVSDSYLSQVERGLYQPSPEVLRAIADGLGLAPDQIFRRLGWLPPTAQPSFGGVIDAIIGDDALSEAQKSALIQTYRAMTDRS</sequence>
<dbReference type="Proteomes" id="UP001500635">
    <property type="component" value="Unassembled WGS sequence"/>
</dbReference>
<dbReference type="EMBL" id="BAABFR010000024">
    <property type="protein sequence ID" value="GAA4390927.1"/>
    <property type="molecule type" value="Genomic_DNA"/>
</dbReference>
<feature type="domain" description="HTH cro/C1-type" evidence="2">
    <location>
        <begin position="16"/>
        <end position="70"/>
    </location>
</feature>
<name>A0ABP8JHF4_9ACTN</name>
<gene>
    <name evidence="3" type="ORF">GCM10023147_19340</name>
</gene>
<organism evidence="3 4">
    <name type="scientific">Tsukamurella soli</name>
    <dbReference type="NCBI Taxonomy" id="644556"/>
    <lineage>
        <taxon>Bacteria</taxon>
        <taxon>Bacillati</taxon>
        <taxon>Actinomycetota</taxon>
        <taxon>Actinomycetes</taxon>
        <taxon>Mycobacteriales</taxon>
        <taxon>Tsukamurellaceae</taxon>
        <taxon>Tsukamurella</taxon>
    </lineage>
</organism>
<dbReference type="SUPFAM" id="SSF47413">
    <property type="entry name" value="lambda repressor-like DNA-binding domains"/>
    <property type="match status" value="1"/>
</dbReference>
<evidence type="ECO:0000313" key="4">
    <source>
        <dbReference type="Proteomes" id="UP001500635"/>
    </source>
</evidence>
<dbReference type="Gene3D" id="1.10.260.40">
    <property type="entry name" value="lambda repressor-like DNA-binding domains"/>
    <property type="match status" value="1"/>
</dbReference>
<evidence type="ECO:0000313" key="3">
    <source>
        <dbReference type="EMBL" id="GAA4390927.1"/>
    </source>
</evidence>